<name>A0A2N0SBF1_9GLOM</name>
<dbReference type="Proteomes" id="UP000232722">
    <property type="component" value="Unassembled WGS sequence"/>
</dbReference>
<reference evidence="2 5" key="1">
    <citation type="submission" date="2016-04" db="EMBL/GenBank/DDBJ databases">
        <title>Genome analyses suggest a sexual origin of heterokaryosis in a supposedly ancient asexual fungus.</title>
        <authorList>
            <person name="Ropars J."/>
            <person name="Sedzielewska K."/>
            <person name="Noel J."/>
            <person name="Charron P."/>
            <person name="Farinelli L."/>
            <person name="Marton T."/>
            <person name="Kruger M."/>
            <person name="Pelin A."/>
            <person name="Brachmann A."/>
            <person name="Corradi N."/>
        </authorList>
    </citation>
    <scope>NUCLEOTIDE SEQUENCE [LARGE SCALE GENOMIC DNA]</scope>
    <source>
        <strain evidence="2 5">A5</strain>
    </source>
</reference>
<proteinExistence type="predicted"/>
<evidence type="ECO:0000313" key="4">
    <source>
        <dbReference type="Proteomes" id="UP000232688"/>
    </source>
</evidence>
<evidence type="ECO:0000313" key="5">
    <source>
        <dbReference type="Proteomes" id="UP000232722"/>
    </source>
</evidence>
<evidence type="ECO:0000313" key="2">
    <source>
        <dbReference type="EMBL" id="PKC05950.1"/>
    </source>
</evidence>
<reference evidence="3 4" key="4">
    <citation type="submission" date="2017-10" db="EMBL/GenBank/DDBJ databases">
        <title>Genome analyses suggest a sexual origin of heterokaryosis in a supposedly ancient asexual fungus.</title>
        <authorList>
            <person name="Corradi N."/>
            <person name="Sedzielewska K."/>
            <person name="Noel J."/>
            <person name="Charron P."/>
            <person name="Farinelli L."/>
            <person name="Marton T."/>
            <person name="Kruger M."/>
            <person name="Pelin A."/>
            <person name="Brachmann A."/>
            <person name="Corradi N."/>
        </authorList>
    </citation>
    <scope>NUCLEOTIDE SEQUENCE [LARGE SCALE GENOMIC DNA]</scope>
    <source>
        <strain evidence="3 4">A1</strain>
    </source>
</reference>
<dbReference type="VEuPathDB" id="FungiDB:RhiirFUN_006871"/>
<protein>
    <submittedName>
        <fullName evidence="3">Uncharacterized protein</fullName>
    </submittedName>
</protein>
<evidence type="ECO:0000313" key="3">
    <source>
        <dbReference type="EMBL" id="PKC72885.1"/>
    </source>
</evidence>
<accession>A0A2N0SBF1</accession>
<gene>
    <name evidence="3" type="ORF">RhiirA1_389402</name>
    <name evidence="2" type="ORF">RhiirA5_378221</name>
</gene>
<reference evidence="2 5" key="2">
    <citation type="submission" date="2017-09" db="EMBL/GenBank/DDBJ databases">
        <title>Extensive intraspecific genome diversity in a model arbuscular mycorrhizal fungus.</title>
        <authorList>
            <person name="Chen E.C."/>
            <person name="Morin E."/>
            <person name="Beaudet D."/>
            <person name="Noel J."/>
            <person name="Ndikumana S."/>
            <person name="Charron P."/>
            <person name="St-Onge C."/>
            <person name="Giorgi J."/>
            <person name="Grigoriev I.V."/>
            <person name="Roux C."/>
            <person name="Martin F.M."/>
            <person name="Corradi N."/>
        </authorList>
    </citation>
    <scope>NUCLEOTIDE SEQUENCE [LARGE SCALE GENOMIC DNA]</scope>
    <source>
        <strain evidence="2 5">A5</strain>
    </source>
</reference>
<reference evidence="3 4" key="3">
    <citation type="submission" date="2017-10" db="EMBL/GenBank/DDBJ databases">
        <title>Extensive intraspecific genome diversity in a model arbuscular mycorrhizal fungus.</title>
        <authorList>
            <person name="Chen E.C.H."/>
            <person name="Morin E."/>
            <person name="Baudet D."/>
            <person name="Noel J."/>
            <person name="Ndikumana S."/>
            <person name="Charron P."/>
            <person name="St-Onge C."/>
            <person name="Giorgi J."/>
            <person name="Grigoriev I.V."/>
            <person name="Roux C."/>
            <person name="Martin F.M."/>
            <person name="Corradi N."/>
        </authorList>
    </citation>
    <scope>NUCLEOTIDE SEQUENCE [LARGE SCALE GENOMIC DNA]</scope>
    <source>
        <strain evidence="3 4">A1</strain>
    </source>
</reference>
<dbReference type="VEuPathDB" id="FungiDB:RhiirA1_389402"/>
<sequence length="190" mass="21631">MLVRQVEIKIQPNVIQKKKRLRVEFERLRTQLEMLCGEIKHLRKIIIKILLQFSNNFHRFVCCIIRNSSVAVVRRDGPLLVVAVAVAVSSLVFVTTNDGAHASLEDEQFEDARQSPKLSAVSTVPRSKEELENFDKLNKTFNERINQLNVNESTKGPSDDKALELENDNLNENKKRVVTSQGSRDDSECA</sequence>
<dbReference type="Proteomes" id="UP000232688">
    <property type="component" value="Unassembled WGS sequence"/>
</dbReference>
<comment type="caution">
    <text evidence="3">The sequence shown here is derived from an EMBL/GenBank/DDBJ whole genome shotgun (WGS) entry which is preliminary data.</text>
</comment>
<dbReference type="EMBL" id="LLXH01000110">
    <property type="protein sequence ID" value="PKC72885.1"/>
    <property type="molecule type" value="Genomic_DNA"/>
</dbReference>
<dbReference type="AlphaFoldDB" id="A0A2N0SBF1"/>
<evidence type="ECO:0000256" key="1">
    <source>
        <dbReference type="SAM" id="MobiDB-lite"/>
    </source>
</evidence>
<dbReference type="EMBL" id="LLXJ01000818">
    <property type="protein sequence ID" value="PKC05950.1"/>
    <property type="molecule type" value="Genomic_DNA"/>
</dbReference>
<feature type="region of interest" description="Disordered" evidence="1">
    <location>
        <begin position="148"/>
        <end position="190"/>
    </location>
</feature>
<organism evidence="3 4">
    <name type="scientific">Rhizophagus irregularis</name>
    <dbReference type="NCBI Taxonomy" id="588596"/>
    <lineage>
        <taxon>Eukaryota</taxon>
        <taxon>Fungi</taxon>
        <taxon>Fungi incertae sedis</taxon>
        <taxon>Mucoromycota</taxon>
        <taxon>Glomeromycotina</taxon>
        <taxon>Glomeromycetes</taxon>
        <taxon>Glomerales</taxon>
        <taxon>Glomeraceae</taxon>
        <taxon>Rhizophagus</taxon>
    </lineage>
</organism>